<protein>
    <recommendedName>
        <fullName evidence="3">Gnk2-homologous domain-containing protein</fullName>
    </recommendedName>
</protein>
<keyword evidence="1" id="KW-0732">Signal</keyword>
<organism evidence="4 5">
    <name type="scientific">Microthlaspi erraticum</name>
    <dbReference type="NCBI Taxonomy" id="1685480"/>
    <lineage>
        <taxon>Eukaryota</taxon>
        <taxon>Viridiplantae</taxon>
        <taxon>Streptophyta</taxon>
        <taxon>Embryophyta</taxon>
        <taxon>Tracheophyta</taxon>
        <taxon>Spermatophyta</taxon>
        <taxon>Magnoliopsida</taxon>
        <taxon>eudicotyledons</taxon>
        <taxon>Gunneridae</taxon>
        <taxon>Pentapetalae</taxon>
        <taxon>rosids</taxon>
        <taxon>malvids</taxon>
        <taxon>Brassicales</taxon>
        <taxon>Brassicaceae</taxon>
        <taxon>Coluteocarpeae</taxon>
        <taxon>Microthlaspi</taxon>
    </lineage>
</organism>
<reference evidence="4" key="1">
    <citation type="submission" date="2020-01" db="EMBL/GenBank/DDBJ databases">
        <authorList>
            <person name="Mishra B."/>
        </authorList>
    </citation>
    <scope>NUCLEOTIDE SEQUENCE [LARGE SCALE GENOMIC DNA]</scope>
</reference>
<dbReference type="Pfam" id="PF01657">
    <property type="entry name" value="Stress-antifung"/>
    <property type="match status" value="1"/>
</dbReference>
<dbReference type="FunFam" id="3.30.430.20:FF:000003">
    <property type="entry name" value="Cysteine-rich RLK (RECEPTOR-like protein kinase) 10"/>
    <property type="match status" value="1"/>
</dbReference>
<dbReference type="PANTHER" id="PTHR32099">
    <property type="entry name" value="CYSTEINE-RICH REPEAT SECRETORY PROTEIN"/>
    <property type="match status" value="1"/>
</dbReference>
<dbReference type="PANTHER" id="PTHR32099:SF85">
    <property type="entry name" value="CYSTEINE-RICH REPEAT SECRETORY PROTEIN 57-RELATED"/>
    <property type="match status" value="1"/>
</dbReference>
<evidence type="ECO:0000259" key="3">
    <source>
        <dbReference type="PROSITE" id="PS51473"/>
    </source>
</evidence>
<dbReference type="InterPro" id="IPR002902">
    <property type="entry name" value="GNK2"/>
</dbReference>
<dbReference type="Proteomes" id="UP000467841">
    <property type="component" value="Unassembled WGS sequence"/>
</dbReference>
<accession>A0A6D2L1F1</accession>
<dbReference type="OrthoDB" id="1700189at2759"/>
<sequence length="291" mass="32637">MDTFCIKSSANFTRNSTYHTNLNTLLTTLSNQSSFSNYYNLTTGLASDTVHGSFLCVGDVNRTTCNTCVKTASIEIAKNCTNKREAIIYYYDCMVRYSDKYFFSDLDTYPYSLWSSDDSTPKSLGSFGETLSKKIMEVIDLVSLLSSSFIPYYQMDVTQYEGSYDLSSIAQCNPHLDAINCTVCLKIAWKDITDCCNNSRWAMTFSPDCFVSFDISTTSFLPPPPPSDKQKRSDSFSIRGNNERFGDMVVAVAALVFAFLVMRDLDELPSRVIHKISLGEESEANGDNLMK</sequence>
<proteinExistence type="predicted"/>
<dbReference type="EMBL" id="CACVBM020001551">
    <property type="protein sequence ID" value="CAA7053917.1"/>
    <property type="molecule type" value="Genomic_DNA"/>
</dbReference>
<comment type="caution">
    <text evidence="4">The sequence shown here is derived from an EMBL/GenBank/DDBJ whole genome shotgun (WGS) entry which is preliminary data.</text>
</comment>
<gene>
    <name evidence="4" type="ORF">MERR_LOCUS41153</name>
</gene>
<feature type="domain" description="Gnk2-homologous" evidence="3">
    <location>
        <begin position="1"/>
        <end position="102"/>
    </location>
</feature>
<dbReference type="Gene3D" id="3.30.430.20">
    <property type="entry name" value="Gnk2 domain, C-X8-C-X2-C motif"/>
    <property type="match status" value="2"/>
</dbReference>
<dbReference type="PROSITE" id="PS51473">
    <property type="entry name" value="GNK2"/>
    <property type="match status" value="2"/>
</dbReference>
<keyword evidence="2" id="KW-0677">Repeat</keyword>
<evidence type="ECO:0000256" key="1">
    <source>
        <dbReference type="ARBA" id="ARBA00022729"/>
    </source>
</evidence>
<keyword evidence="5" id="KW-1185">Reference proteome</keyword>
<evidence type="ECO:0000313" key="4">
    <source>
        <dbReference type="EMBL" id="CAA7053917.1"/>
    </source>
</evidence>
<dbReference type="AlphaFoldDB" id="A0A6D2L1F1"/>
<dbReference type="InterPro" id="IPR038408">
    <property type="entry name" value="GNK2_sf"/>
</dbReference>
<dbReference type="CDD" id="cd23509">
    <property type="entry name" value="Gnk2-like"/>
    <property type="match status" value="2"/>
</dbReference>
<feature type="domain" description="Gnk2-homologous" evidence="3">
    <location>
        <begin position="107"/>
        <end position="218"/>
    </location>
</feature>
<evidence type="ECO:0000256" key="2">
    <source>
        <dbReference type="ARBA" id="ARBA00022737"/>
    </source>
</evidence>
<evidence type="ECO:0000313" key="5">
    <source>
        <dbReference type="Proteomes" id="UP000467841"/>
    </source>
</evidence>
<name>A0A6D2L1F1_9BRAS</name>